<dbReference type="GO" id="GO:0005789">
    <property type="term" value="C:endoplasmic reticulum membrane"/>
    <property type="evidence" value="ECO:0007669"/>
    <property type="project" value="UniProtKB-SubCell"/>
</dbReference>
<evidence type="ECO:0000256" key="6">
    <source>
        <dbReference type="ARBA" id="ARBA00022824"/>
    </source>
</evidence>
<feature type="domain" description="Cytochrome b5 heme-binding" evidence="15">
    <location>
        <begin position="5"/>
        <end position="82"/>
    </location>
</feature>
<accession>A0A815QYK0</accession>
<dbReference type="FunFam" id="3.10.120.10:FF:000002">
    <property type="entry name" value="Cytochrome b5 type B"/>
    <property type="match status" value="1"/>
</dbReference>
<evidence type="ECO:0000256" key="14">
    <source>
        <dbReference type="RuleBase" id="RU362121"/>
    </source>
</evidence>
<keyword evidence="2" id="KW-0813">Transport</keyword>
<dbReference type="InterPro" id="IPR050668">
    <property type="entry name" value="Cytochrome_b5"/>
</dbReference>
<comment type="caution">
    <text evidence="16">The sequence shown here is derived from an EMBL/GenBank/DDBJ whole genome shotgun (WGS) entry which is preliminary data.</text>
</comment>
<evidence type="ECO:0000313" key="16">
    <source>
        <dbReference type="EMBL" id="CAF1469476.1"/>
    </source>
</evidence>
<comment type="subcellular location">
    <subcellularLocation>
        <location evidence="1">Endoplasmic reticulum membrane</location>
        <topology evidence="1">Single-pass membrane protein</topology>
        <orientation evidence="1">Cytoplasmic side</orientation>
    </subcellularLocation>
    <subcellularLocation>
        <location evidence="11">Microsome membrane</location>
        <topology evidence="11">Single-pass membrane protein</topology>
        <orientation evidence="11">Cytoplasmic side</orientation>
    </subcellularLocation>
</comment>
<dbReference type="PANTHER" id="PTHR19359:SF150">
    <property type="entry name" value="CYTOCHROME B5"/>
    <property type="match status" value="1"/>
</dbReference>
<evidence type="ECO:0000256" key="2">
    <source>
        <dbReference type="ARBA" id="ARBA00022448"/>
    </source>
</evidence>
<dbReference type="PROSITE" id="PS00191">
    <property type="entry name" value="CYTOCHROME_B5_1"/>
    <property type="match status" value="1"/>
</dbReference>
<keyword evidence="10 14" id="KW-0472">Membrane</keyword>
<evidence type="ECO:0000256" key="9">
    <source>
        <dbReference type="ARBA" id="ARBA00023004"/>
    </source>
</evidence>
<dbReference type="InterPro" id="IPR001199">
    <property type="entry name" value="Cyt_B5-like_heme/steroid-bd"/>
</dbReference>
<keyword evidence="17" id="KW-1185">Reference proteome</keyword>
<evidence type="ECO:0000256" key="11">
    <source>
        <dbReference type="ARBA" id="ARBA00037877"/>
    </source>
</evidence>
<evidence type="ECO:0000256" key="13">
    <source>
        <dbReference type="ARBA" id="ARBA00039806"/>
    </source>
</evidence>
<dbReference type="Pfam" id="PF00173">
    <property type="entry name" value="Cyt-b5"/>
    <property type="match status" value="1"/>
</dbReference>
<organism evidence="16 17">
    <name type="scientific">Adineta ricciae</name>
    <name type="common">Rotifer</name>
    <dbReference type="NCBI Taxonomy" id="249248"/>
    <lineage>
        <taxon>Eukaryota</taxon>
        <taxon>Metazoa</taxon>
        <taxon>Spiralia</taxon>
        <taxon>Gnathifera</taxon>
        <taxon>Rotifera</taxon>
        <taxon>Eurotatoria</taxon>
        <taxon>Bdelloidea</taxon>
        <taxon>Adinetida</taxon>
        <taxon>Adinetidae</taxon>
        <taxon>Adineta</taxon>
    </lineage>
</organism>
<dbReference type="Proteomes" id="UP000663828">
    <property type="component" value="Unassembled WGS sequence"/>
</dbReference>
<keyword evidence="5 14" id="KW-0479">Metal-binding</keyword>
<keyword evidence="7" id="KW-0492">Microsome</keyword>
<name>A0A815QYK0_ADIRI</name>
<evidence type="ECO:0000313" key="17">
    <source>
        <dbReference type="Proteomes" id="UP000663828"/>
    </source>
</evidence>
<evidence type="ECO:0000256" key="1">
    <source>
        <dbReference type="ARBA" id="ARBA00004131"/>
    </source>
</evidence>
<feature type="transmembrane region" description="Helical" evidence="14">
    <location>
        <begin position="110"/>
        <end position="129"/>
    </location>
</feature>
<dbReference type="Gene3D" id="3.10.120.10">
    <property type="entry name" value="Cytochrome b5-like heme/steroid binding domain"/>
    <property type="match status" value="1"/>
</dbReference>
<gene>
    <name evidence="16" type="ORF">XAT740_LOCUS37891</name>
</gene>
<keyword evidence="8" id="KW-0249">Electron transport</keyword>
<protein>
    <recommendedName>
        <fullName evidence="13">Cytochrome b5</fullName>
    </recommendedName>
</protein>
<keyword evidence="14" id="KW-1133">Transmembrane helix</keyword>
<keyword evidence="6" id="KW-0256">Endoplasmic reticulum</keyword>
<keyword evidence="9 14" id="KW-0408">Iron</keyword>
<evidence type="ECO:0000256" key="3">
    <source>
        <dbReference type="ARBA" id="ARBA00022617"/>
    </source>
</evidence>
<evidence type="ECO:0000259" key="15">
    <source>
        <dbReference type="PROSITE" id="PS50255"/>
    </source>
</evidence>
<keyword evidence="3 14" id="KW-0349">Heme</keyword>
<dbReference type="InterPro" id="IPR036400">
    <property type="entry name" value="Cyt_B5-like_heme/steroid_sf"/>
</dbReference>
<sequence>MAGAKKVYRLAEVKELAEDRNKCIMVINNRVYDVTKFIDEHPGGEEVLKEQHGVDASNAFEDVGHSTDAREQMKGYEIGEVHPDDIKTKVKPRPLIVNPSNSSGNAAGSWVRFVIPLVIVIVAIIYFRLFSKPTVDTNNPPKAI</sequence>
<dbReference type="GO" id="GO:0020037">
    <property type="term" value="F:heme binding"/>
    <property type="evidence" value="ECO:0007669"/>
    <property type="project" value="UniProtKB-UniRule"/>
</dbReference>
<evidence type="ECO:0000256" key="10">
    <source>
        <dbReference type="ARBA" id="ARBA00023136"/>
    </source>
</evidence>
<dbReference type="AlphaFoldDB" id="A0A815QYK0"/>
<evidence type="ECO:0000256" key="7">
    <source>
        <dbReference type="ARBA" id="ARBA00022848"/>
    </source>
</evidence>
<evidence type="ECO:0000256" key="4">
    <source>
        <dbReference type="ARBA" id="ARBA00022692"/>
    </source>
</evidence>
<evidence type="ECO:0000256" key="8">
    <source>
        <dbReference type="ARBA" id="ARBA00022982"/>
    </source>
</evidence>
<dbReference type="PROSITE" id="PS50255">
    <property type="entry name" value="CYTOCHROME_B5_2"/>
    <property type="match status" value="1"/>
</dbReference>
<dbReference type="EMBL" id="CAJNOR010004031">
    <property type="protein sequence ID" value="CAF1469476.1"/>
    <property type="molecule type" value="Genomic_DNA"/>
</dbReference>
<evidence type="ECO:0000256" key="5">
    <source>
        <dbReference type="ARBA" id="ARBA00022723"/>
    </source>
</evidence>
<reference evidence="16" key="1">
    <citation type="submission" date="2021-02" db="EMBL/GenBank/DDBJ databases">
        <authorList>
            <person name="Nowell W R."/>
        </authorList>
    </citation>
    <scope>NUCLEOTIDE SEQUENCE</scope>
</reference>
<proteinExistence type="inferred from homology"/>
<dbReference type="GO" id="GO:0046872">
    <property type="term" value="F:metal ion binding"/>
    <property type="evidence" value="ECO:0007669"/>
    <property type="project" value="UniProtKB-UniRule"/>
</dbReference>
<dbReference type="SMART" id="SM01117">
    <property type="entry name" value="Cyt-b5"/>
    <property type="match status" value="1"/>
</dbReference>
<keyword evidence="4 14" id="KW-0812">Transmembrane</keyword>
<dbReference type="InterPro" id="IPR018506">
    <property type="entry name" value="Cyt_B5_heme-BS"/>
</dbReference>
<dbReference type="PANTHER" id="PTHR19359">
    <property type="entry name" value="CYTOCHROME B5"/>
    <property type="match status" value="1"/>
</dbReference>
<comment type="similarity">
    <text evidence="12 14">Belongs to the cytochrome b5 family.</text>
</comment>
<dbReference type="SUPFAM" id="SSF55856">
    <property type="entry name" value="Cytochrome b5-like heme/steroid binding domain"/>
    <property type="match status" value="1"/>
</dbReference>
<dbReference type="PRINTS" id="PR00363">
    <property type="entry name" value="CYTOCHROMEB5"/>
</dbReference>
<evidence type="ECO:0000256" key="12">
    <source>
        <dbReference type="ARBA" id="ARBA00038168"/>
    </source>
</evidence>